<dbReference type="InterPro" id="IPR050951">
    <property type="entry name" value="Retrovirus_Pol_polyprotein"/>
</dbReference>
<dbReference type="InterPro" id="IPR041577">
    <property type="entry name" value="RT_RNaseH_2"/>
</dbReference>
<keyword evidence="1" id="KW-0511">Multifunctional enzyme</keyword>
<dbReference type="GO" id="GO:0003824">
    <property type="term" value="F:catalytic activity"/>
    <property type="evidence" value="ECO:0007669"/>
    <property type="project" value="UniProtKB-KW"/>
</dbReference>
<dbReference type="EMBL" id="FR824662">
    <property type="protein sequence ID" value="CCA27769.1"/>
    <property type="molecule type" value="Genomic_DNA"/>
</dbReference>
<evidence type="ECO:0000259" key="2">
    <source>
        <dbReference type="Pfam" id="PF17919"/>
    </source>
</evidence>
<dbReference type="PANTHER" id="PTHR37984">
    <property type="entry name" value="PROTEIN CBG26694"/>
    <property type="match status" value="1"/>
</dbReference>
<protein>
    <submittedName>
        <fullName evidence="3">AlNc14C671G12384 protein</fullName>
    </submittedName>
</protein>
<dbReference type="HOGENOM" id="CLU_1258074_0_0_1"/>
<dbReference type="PANTHER" id="PTHR37984:SF5">
    <property type="entry name" value="PROTEIN NYNRIN-LIKE"/>
    <property type="match status" value="1"/>
</dbReference>
<proteinExistence type="predicted"/>
<sequence length="189" mass="21423">MVHEACLAECKKSLAEQLLLVHPDPKQSLCVFADASERHWGSVVTQVSSHQMDRELEAQEHVPLLFLSGSLTDSALKWTILEKEAFSLVETLHIDPTSVATVVPKYMADKLQRWSILLMVYEYVIHDISGTSNVWADLLSRWGKDAVSVCALRITTPILSPMLDKDFQWPDHDEVLREQRKPTKDATLD</sequence>
<dbReference type="InterPro" id="IPR043502">
    <property type="entry name" value="DNA/RNA_pol_sf"/>
</dbReference>
<reference evidence="3" key="2">
    <citation type="submission" date="2011-02" db="EMBL/GenBank/DDBJ databases">
        <authorList>
            <person name="MacLean D."/>
        </authorList>
    </citation>
    <scope>NUCLEOTIDE SEQUENCE</scope>
</reference>
<gene>
    <name evidence="3" type="primary">AlNc14C671G12384</name>
    <name evidence="3" type="ORF">ALNC14_139130</name>
</gene>
<evidence type="ECO:0000256" key="1">
    <source>
        <dbReference type="ARBA" id="ARBA00023268"/>
    </source>
</evidence>
<name>F0X1R7_9STRA</name>
<organism evidence="3">
    <name type="scientific">Albugo laibachii Nc14</name>
    <dbReference type="NCBI Taxonomy" id="890382"/>
    <lineage>
        <taxon>Eukaryota</taxon>
        <taxon>Sar</taxon>
        <taxon>Stramenopiles</taxon>
        <taxon>Oomycota</taxon>
        <taxon>Peronosporomycetes</taxon>
        <taxon>Albuginales</taxon>
        <taxon>Albuginaceae</taxon>
        <taxon>Albugo</taxon>
    </lineage>
</organism>
<dbReference type="Pfam" id="PF17919">
    <property type="entry name" value="RT_RNaseH_2"/>
    <property type="match status" value="1"/>
</dbReference>
<feature type="domain" description="Reverse transcriptase/retrotransposon-derived protein RNase H-like" evidence="2">
    <location>
        <begin position="3"/>
        <end position="92"/>
    </location>
</feature>
<dbReference type="SUPFAM" id="SSF56672">
    <property type="entry name" value="DNA/RNA polymerases"/>
    <property type="match status" value="1"/>
</dbReference>
<reference evidence="3" key="1">
    <citation type="journal article" date="2011" name="PLoS Biol.">
        <title>Gene gain and loss during evolution of obligate parasitism in the white rust pathogen of Arabidopsis thaliana.</title>
        <authorList>
            <person name="Kemen E."/>
            <person name="Gardiner A."/>
            <person name="Schultz-Larsen T."/>
            <person name="Kemen A.C."/>
            <person name="Balmuth A.L."/>
            <person name="Robert-Seilaniantz A."/>
            <person name="Bailey K."/>
            <person name="Holub E."/>
            <person name="Studholme D.J."/>
            <person name="Maclean D."/>
            <person name="Jones J.D."/>
        </authorList>
    </citation>
    <scope>NUCLEOTIDE SEQUENCE</scope>
</reference>
<dbReference type="AlphaFoldDB" id="F0X1R7"/>
<evidence type="ECO:0000313" key="3">
    <source>
        <dbReference type="EMBL" id="CCA27769.1"/>
    </source>
</evidence>
<accession>F0X1R7</accession>